<evidence type="ECO:0000256" key="2">
    <source>
        <dbReference type="ARBA" id="ARBA00022723"/>
    </source>
</evidence>
<sequence length="259" mass="29910">MSPFRTRYRIFDEYLITRRPQAFLQFIKLLPDEFEDLYESLGGRLEHFREEVLYDSWLLRSLRSIFAYVTQGKSFSAFALDIGMGVSTAAAIVKEVTEAILIVLHRRALPRLTRGKLRQVAEMTQERFDYPRAVGFLDGKHILIKKPKRSDSAYYNYQHYHSIILLALCDCENRIMAYDVGSPGRLSDAGVFRSSELKRFLDTHDGIFPPTEDLGTVGPVQYHILVNGGFGQGLRFIRPYTEREATTRDKRLFNRKLSG</sequence>
<keyword evidence="5" id="KW-1185">Reference proteome</keyword>
<dbReference type="InterPro" id="IPR027806">
    <property type="entry name" value="HARBI1_dom"/>
</dbReference>
<feature type="domain" description="DDE Tnp4" evidence="3">
    <location>
        <begin position="137"/>
        <end position="258"/>
    </location>
</feature>
<organism evidence="4 5">
    <name type="scientific">Cylicocyclus nassatus</name>
    <name type="common">Nematode worm</name>
    <dbReference type="NCBI Taxonomy" id="53992"/>
    <lineage>
        <taxon>Eukaryota</taxon>
        <taxon>Metazoa</taxon>
        <taxon>Ecdysozoa</taxon>
        <taxon>Nematoda</taxon>
        <taxon>Chromadorea</taxon>
        <taxon>Rhabditida</taxon>
        <taxon>Rhabditina</taxon>
        <taxon>Rhabditomorpha</taxon>
        <taxon>Strongyloidea</taxon>
        <taxon>Strongylidae</taxon>
        <taxon>Cylicocyclus</taxon>
    </lineage>
</organism>
<evidence type="ECO:0000259" key="3">
    <source>
        <dbReference type="Pfam" id="PF13359"/>
    </source>
</evidence>
<dbReference type="Pfam" id="PF13359">
    <property type="entry name" value="DDE_Tnp_4"/>
    <property type="match status" value="1"/>
</dbReference>
<evidence type="ECO:0000256" key="1">
    <source>
        <dbReference type="ARBA" id="ARBA00001968"/>
    </source>
</evidence>
<evidence type="ECO:0000313" key="5">
    <source>
        <dbReference type="Proteomes" id="UP001176961"/>
    </source>
</evidence>
<dbReference type="AlphaFoldDB" id="A0AA36MB07"/>
<name>A0AA36MB07_CYLNA</name>
<comment type="caution">
    <text evidence="4">The sequence shown here is derived from an EMBL/GenBank/DDBJ whole genome shotgun (WGS) entry which is preliminary data.</text>
</comment>
<dbReference type="GO" id="GO:0046872">
    <property type="term" value="F:metal ion binding"/>
    <property type="evidence" value="ECO:0007669"/>
    <property type="project" value="UniProtKB-KW"/>
</dbReference>
<dbReference type="EMBL" id="CATQJL010000316">
    <property type="protein sequence ID" value="CAJ0605376.1"/>
    <property type="molecule type" value="Genomic_DNA"/>
</dbReference>
<proteinExistence type="predicted"/>
<comment type="cofactor">
    <cofactor evidence="1">
        <name>a divalent metal cation</name>
        <dbReference type="ChEBI" id="CHEBI:60240"/>
    </cofactor>
</comment>
<evidence type="ECO:0000313" key="4">
    <source>
        <dbReference type="EMBL" id="CAJ0605376.1"/>
    </source>
</evidence>
<keyword evidence="2" id="KW-0479">Metal-binding</keyword>
<gene>
    <name evidence="4" type="ORF">CYNAS_LOCUS17359</name>
</gene>
<dbReference type="Proteomes" id="UP001176961">
    <property type="component" value="Unassembled WGS sequence"/>
</dbReference>
<accession>A0AA36MB07</accession>
<protein>
    <recommendedName>
        <fullName evidence="3">DDE Tnp4 domain-containing protein</fullName>
    </recommendedName>
</protein>
<reference evidence="4" key="1">
    <citation type="submission" date="2023-07" db="EMBL/GenBank/DDBJ databases">
        <authorList>
            <consortium name="CYATHOMIX"/>
        </authorList>
    </citation>
    <scope>NUCLEOTIDE SEQUENCE</scope>
    <source>
        <strain evidence="4">N/A</strain>
    </source>
</reference>